<evidence type="ECO:0000256" key="5">
    <source>
        <dbReference type="ARBA" id="ARBA00029722"/>
    </source>
</evidence>
<dbReference type="Pfam" id="PF01755">
    <property type="entry name" value="Glyco_transf_25"/>
    <property type="match status" value="1"/>
</dbReference>
<dbReference type="PRINTS" id="PR00737">
    <property type="entry name" value="GLHYDRLASE16"/>
</dbReference>
<dbReference type="InterPro" id="IPR044791">
    <property type="entry name" value="Beta-glucanase/XTH"/>
</dbReference>
<dbReference type="PANTHER" id="PTHR31062">
    <property type="entry name" value="XYLOGLUCAN ENDOTRANSGLUCOSYLASE/HYDROLASE PROTEIN 8-RELATED"/>
    <property type="match status" value="1"/>
</dbReference>
<dbReference type="CDD" id="cd06532">
    <property type="entry name" value="Glyco_transf_25"/>
    <property type="match status" value="1"/>
</dbReference>
<evidence type="ECO:0000256" key="6">
    <source>
        <dbReference type="ARBA" id="ARBA00029771"/>
    </source>
</evidence>
<dbReference type="InterPro" id="IPR002654">
    <property type="entry name" value="Glyco_trans_25"/>
</dbReference>
<sequence length="737" mass="81667">MNLRERLGNLNGQIFRAVLALRDLLPRQSIKAFGPGSERIEAILAINLDSRPNRWRRLQRELDRFTACDGKSLACLVDRLPAIDARNGRETAPTADVDPLYLMGDQLFVQPDQRLEECFGRDEPIRMTRQEVAVARSHVEAWKRIARGPHEYVLVLEDDVYFARGAARLIERGWDAALKAQNASAKPELLYFSYLDAGGTAEKVPISAELFRPVRGFWYLSGYVLSRRGAEHLLKSMPVVGPVDLWMNYRFAELNVLALSRPVLLQRPDGGSDNSYSILPYLSRSGIVDAGPEPVKIGIASAGLVFAWNAPGSTDAMGMALSMLGYRVRTFLAGQPAFELGHLLEPGQRTFDAYVDANIDDTSVAEIVRSRPHSNFIIVTSAADRGVAPGPEQAINPRALPPDRTMILPSDDLSLNRWEPLCSLLGLPIPNQAFPRGAKHSIELFRADAAGQRCDVETSITLAHDESPWVLPQSAEWHARRPAADTPTIPRPLERAACSNLPAESPAFRTLTETFPGNRAAFEPRGVDIGSDSVTLVLRRSSGLIRPLSSGAVASLDRFTYGHFEAEIRPARGDGLVTGFFLHRDLPRQEIDVEFLGSDPQRMLVNVYFNPGDDGAAISYGYRGTPCFIDLGFDSSADFHIYTIQWTPSGIRWLVDGRIVHERLNWDPTPIPHLPMRLHANLWSPRSVELAGILSEDVLPAHSTFRRISVQRICGIVDSPVLPEWSPIGMKAVLHVD</sequence>
<proteinExistence type="inferred from homology"/>
<evidence type="ECO:0000313" key="9">
    <source>
        <dbReference type="EMBL" id="MDY0884091.1"/>
    </source>
</evidence>
<dbReference type="InterPro" id="IPR000757">
    <property type="entry name" value="Beta-glucanase-like"/>
</dbReference>
<dbReference type="PROSITE" id="PS51762">
    <property type="entry name" value="GH16_2"/>
    <property type="match status" value="1"/>
</dbReference>
<comment type="caution">
    <text evidence="9">The sequence shown here is derived from an EMBL/GenBank/DDBJ whole genome shotgun (WGS) entry which is preliminary data.</text>
</comment>
<gene>
    <name evidence="9" type="ORF">SMD27_14675</name>
</gene>
<protein>
    <recommendedName>
        <fullName evidence="2">Beta-glucanase</fullName>
    </recommendedName>
    <alternativeName>
        <fullName evidence="7">1,3-1,4-beta-D-glucan 4-glucanohydrolase</fullName>
    </alternativeName>
    <alternativeName>
        <fullName evidence="6">Endo-beta-1,3-1,4 glucanase</fullName>
    </alternativeName>
    <alternativeName>
        <fullName evidence="5">Lichenase</fullName>
    </alternativeName>
</protein>
<evidence type="ECO:0000313" key="10">
    <source>
        <dbReference type="Proteomes" id="UP001279642"/>
    </source>
</evidence>
<evidence type="ECO:0000256" key="3">
    <source>
        <dbReference type="ARBA" id="ARBA00022801"/>
    </source>
</evidence>
<dbReference type="Gene3D" id="2.60.120.200">
    <property type="match status" value="1"/>
</dbReference>
<keyword evidence="3" id="KW-0378">Hydrolase</keyword>
<accession>A0ABU5EE04</accession>
<dbReference type="SUPFAM" id="SSF49899">
    <property type="entry name" value="Concanavalin A-like lectins/glucanases"/>
    <property type="match status" value="1"/>
</dbReference>
<evidence type="ECO:0000256" key="7">
    <source>
        <dbReference type="ARBA" id="ARBA00031665"/>
    </source>
</evidence>
<dbReference type="InterPro" id="IPR008264">
    <property type="entry name" value="Beta_glucanase"/>
</dbReference>
<organism evidence="9 10">
    <name type="scientific">Dongia soli</name>
    <dbReference type="NCBI Taxonomy" id="600628"/>
    <lineage>
        <taxon>Bacteria</taxon>
        <taxon>Pseudomonadati</taxon>
        <taxon>Pseudomonadota</taxon>
        <taxon>Alphaproteobacteria</taxon>
        <taxon>Rhodospirillales</taxon>
        <taxon>Dongiaceae</taxon>
        <taxon>Dongia</taxon>
    </lineage>
</organism>
<dbReference type="RefSeq" id="WP_320509147.1">
    <property type="nucleotide sequence ID" value="NZ_JAXCLW010000003.1"/>
</dbReference>
<name>A0ABU5EE04_9PROT</name>
<keyword evidence="4" id="KW-0326">Glycosidase</keyword>
<dbReference type="EMBL" id="JAXCLW010000003">
    <property type="protein sequence ID" value="MDY0884091.1"/>
    <property type="molecule type" value="Genomic_DNA"/>
</dbReference>
<reference evidence="9 10" key="1">
    <citation type="journal article" date="2016" name="Antonie Van Leeuwenhoek">
        <title>Dongia soli sp. nov., isolated from soil from Dokdo, Korea.</title>
        <authorList>
            <person name="Kim D.U."/>
            <person name="Lee H."/>
            <person name="Kim H."/>
            <person name="Kim S.G."/>
            <person name="Ka J.O."/>
        </authorList>
    </citation>
    <scope>NUCLEOTIDE SEQUENCE [LARGE SCALE GENOMIC DNA]</scope>
    <source>
        <strain evidence="9 10">D78</strain>
    </source>
</reference>
<dbReference type="InterPro" id="IPR013320">
    <property type="entry name" value="ConA-like_dom_sf"/>
</dbReference>
<evidence type="ECO:0000256" key="4">
    <source>
        <dbReference type="ARBA" id="ARBA00023295"/>
    </source>
</evidence>
<dbReference type="Pfam" id="PF00722">
    <property type="entry name" value="Glyco_hydro_16"/>
    <property type="match status" value="1"/>
</dbReference>
<evidence type="ECO:0000256" key="2">
    <source>
        <dbReference type="ARBA" id="ARBA00014569"/>
    </source>
</evidence>
<evidence type="ECO:0000259" key="8">
    <source>
        <dbReference type="PROSITE" id="PS51762"/>
    </source>
</evidence>
<comment type="similarity">
    <text evidence="1">Belongs to the glycosyl hydrolase 16 family.</text>
</comment>
<evidence type="ECO:0000256" key="1">
    <source>
        <dbReference type="ARBA" id="ARBA00006865"/>
    </source>
</evidence>
<dbReference type="Proteomes" id="UP001279642">
    <property type="component" value="Unassembled WGS sequence"/>
</dbReference>
<feature type="domain" description="GH16" evidence="8">
    <location>
        <begin position="484"/>
        <end position="716"/>
    </location>
</feature>
<keyword evidence="10" id="KW-1185">Reference proteome</keyword>